<evidence type="ECO:0000313" key="2">
    <source>
        <dbReference type="Proteomes" id="UP001597212"/>
    </source>
</evidence>
<name>A0ABW4CXA2_9LACO</name>
<keyword evidence="2" id="KW-1185">Reference proteome</keyword>
<gene>
    <name evidence="1" type="ORF">ACFQ5K_07525</name>
</gene>
<comment type="caution">
    <text evidence="1">The sequence shown here is derived from an EMBL/GenBank/DDBJ whole genome shotgun (WGS) entry which is preliminary data.</text>
</comment>
<reference evidence="2" key="1">
    <citation type="journal article" date="2019" name="Int. J. Syst. Evol. Microbiol.">
        <title>The Global Catalogue of Microorganisms (GCM) 10K type strain sequencing project: providing services to taxonomists for standard genome sequencing and annotation.</title>
        <authorList>
            <consortium name="The Broad Institute Genomics Platform"/>
            <consortium name="The Broad Institute Genome Sequencing Center for Infectious Disease"/>
            <person name="Wu L."/>
            <person name="Ma J."/>
        </authorList>
    </citation>
    <scope>NUCLEOTIDE SEQUENCE [LARGE SCALE GENOMIC DNA]</scope>
    <source>
        <strain evidence="2">CCM 8912</strain>
    </source>
</reference>
<evidence type="ECO:0000313" key="1">
    <source>
        <dbReference type="EMBL" id="MFD1441220.1"/>
    </source>
</evidence>
<dbReference type="EMBL" id="JBHTOK010000063">
    <property type="protein sequence ID" value="MFD1441220.1"/>
    <property type="molecule type" value="Genomic_DNA"/>
</dbReference>
<organism evidence="1 2">
    <name type="scientific">Lacticaseibacillus hegangensis</name>
    <dbReference type="NCBI Taxonomy" id="2486010"/>
    <lineage>
        <taxon>Bacteria</taxon>
        <taxon>Bacillati</taxon>
        <taxon>Bacillota</taxon>
        <taxon>Bacilli</taxon>
        <taxon>Lactobacillales</taxon>
        <taxon>Lactobacillaceae</taxon>
        <taxon>Lacticaseibacillus</taxon>
    </lineage>
</organism>
<dbReference type="RefSeq" id="WP_125754730.1">
    <property type="nucleotide sequence ID" value="NZ_RHOL01000004.1"/>
</dbReference>
<dbReference type="Proteomes" id="UP001597212">
    <property type="component" value="Unassembled WGS sequence"/>
</dbReference>
<proteinExistence type="predicted"/>
<protein>
    <submittedName>
        <fullName evidence="1">Uncharacterized protein</fullName>
    </submittedName>
</protein>
<accession>A0ABW4CXA2</accession>
<sequence length="70" mass="7896">MISDVLNDNQKRLARYLASQHDSNPEMSIFEIYGRLWVGDARVPSDVMTAFTLLSAEEQNTVGAYMALPF</sequence>